<dbReference type="RefSeq" id="XP_016214298.1">
    <property type="nucleotide sequence ID" value="XM_016358096.1"/>
</dbReference>
<feature type="compositionally biased region" description="Basic and acidic residues" evidence="1">
    <location>
        <begin position="658"/>
        <end position="694"/>
    </location>
</feature>
<feature type="compositionally biased region" description="Polar residues" evidence="1">
    <location>
        <begin position="169"/>
        <end position="180"/>
    </location>
</feature>
<feature type="compositionally biased region" description="Polar residues" evidence="1">
    <location>
        <begin position="196"/>
        <end position="210"/>
    </location>
</feature>
<evidence type="ECO:0000313" key="2">
    <source>
        <dbReference type="EMBL" id="KIW04429.1"/>
    </source>
</evidence>
<accession>A0A0D2AZ66</accession>
<dbReference type="Proteomes" id="UP000053259">
    <property type="component" value="Unassembled WGS sequence"/>
</dbReference>
<dbReference type="PANTHER" id="PTHR22794:SF2">
    <property type="entry name" value="THAP DOMAIN-CONTAINING PROTEIN 11"/>
    <property type="match status" value="1"/>
</dbReference>
<feature type="compositionally biased region" description="Basic and acidic residues" evidence="1">
    <location>
        <begin position="722"/>
        <end position="739"/>
    </location>
</feature>
<feature type="compositionally biased region" description="Low complexity" evidence="1">
    <location>
        <begin position="105"/>
        <end position="139"/>
    </location>
</feature>
<evidence type="ECO:0000256" key="1">
    <source>
        <dbReference type="SAM" id="MobiDB-lite"/>
    </source>
</evidence>
<feature type="compositionally biased region" description="Basic and acidic residues" evidence="1">
    <location>
        <begin position="702"/>
        <end position="714"/>
    </location>
</feature>
<dbReference type="HOGENOM" id="CLU_353440_0_0_1"/>
<feature type="region of interest" description="Disordered" evidence="1">
    <location>
        <begin position="658"/>
        <end position="770"/>
    </location>
</feature>
<dbReference type="InParanoid" id="A0A0D2AZ66"/>
<dbReference type="VEuPathDB" id="FungiDB:PV09_04699"/>
<feature type="compositionally biased region" description="Low complexity" evidence="1">
    <location>
        <begin position="50"/>
        <end position="78"/>
    </location>
</feature>
<gene>
    <name evidence="2" type="ORF">PV09_04699</name>
</gene>
<feature type="compositionally biased region" description="Basic residues" evidence="1">
    <location>
        <begin position="140"/>
        <end position="167"/>
    </location>
</feature>
<evidence type="ECO:0000313" key="3">
    <source>
        <dbReference type="Proteomes" id="UP000053259"/>
    </source>
</evidence>
<dbReference type="GO" id="GO:0031931">
    <property type="term" value="C:TORC1 complex"/>
    <property type="evidence" value="ECO:0007669"/>
    <property type="project" value="TreeGrafter"/>
</dbReference>
<feature type="compositionally biased region" description="Polar residues" evidence="1">
    <location>
        <begin position="425"/>
        <end position="445"/>
    </location>
</feature>
<feature type="compositionally biased region" description="Basic and acidic residues" evidence="1">
    <location>
        <begin position="374"/>
        <end position="387"/>
    </location>
</feature>
<dbReference type="PANTHER" id="PTHR22794">
    <property type="entry name" value="THAP DOMAIN PROTEIN 11"/>
    <property type="match status" value="1"/>
</dbReference>
<feature type="compositionally biased region" description="Low complexity" evidence="1">
    <location>
        <begin position="15"/>
        <end position="40"/>
    </location>
</feature>
<feature type="region of interest" description="Disordered" evidence="1">
    <location>
        <begin position="1"/>
        <end position="257"/>
    </location>
</feature>
<feature type="region of interest" description="Disordered" evidence="1">
    <location>
        <begin position="273"/>
        <end position="582"/>
    </location>
</feature>
<name>A0A0D2AZ66_9PEZI</name>
<dbReference type="STRING" id="253628.A0A0D2AZ66"/>
<sequence>MQAPPTPTATESFTGGASASASASAGSAGPGDCAADPAAGNTSMTANIASDSDFVSDSDPVTAATSTAATTTTATIATHQSPLTPTATAASPNSQRPPLAHRHSSASSQVSHSLSDASSSIKSQLPHHNNHPHLNNNHNNNHHPPPHHHHHHHHSRQHKAARHHGRLGSRNTSFGHNLNKLSHGHASLAKMPHDAASQSSHAHNIQQQTNTSAPATPSSSSAASRPHHLRSKSGDPAIGAGGDTSAPTSPRVSHPQVKRNASAFVISRNHSHTALKKNHSSGHLPRNLSGKALSKVGQHRAPHPKRKHSGRSEKSVPASPVSPTAQPTVRFALADEPDSEDEANEEENEWTEESTSVSPNVTRDNTRRNSLMLDPDKMPRESEHGAHDFTSGDESTSTVIHAPEGRADGMSPTKQKEEERGASVAATTTTKHINGESSYKASTRVPTLDADAITSRLLQRKVTPKVSAEPLVSSVSATVQPDANDHRSLSHSQASTLAEGTPGRDLVSRFVNANSNEGTPREGNMLPRRAGPAKDTGDLDASKRNRSAPNMAAADKGPISPTVAKSRRSGTHTPTDLPPSRTQQKLLLQRASSAIEPTKHIPAVLPRPGAAQLLGHGLSFTSTDGGTPAQVHALFAQINKEYNVVRRYRSPVADAVSRLREIPHPERDTHTPKSSKQVDHDEKSGSIPLDRHCNPEGTFKVRPQDEHKLDERTKQARQHQAPQHDERRAVAGSKSEERGHRSRVSFDLPSARVEDTDEEDGGSGTMLRTGAVRRDATYELCRRMWEMGEPEGLAV</sequence>
<reference evidence="2 3" key="1">
    <citation type="submission" date="2015-01" db="EMBL/GenBank/DDBJ databases">
        <title>The Genome Sequence of Ochroconis gallopava CBS43764.</title>
        <authorList>
            <consortium name="The Broad Institute Genomics Platform"/>
            <person name="Cuomo C."/>
            <person name="de Hoog S."/>
            <person name="Gorbushina A."/>
            <person name="Stielow B."/>
            <person name="Teixiera M."/>
            <person name="Abouelleil A."/>
            <person name="Chapman S.B."/>
            <person name="Priest M."/>
            <person name="Young S.K."/>
            <person name="Wortman J."/>
            <person name="Nusbaum C."/>
            <person name="Birren B."/>
        </authorList>
    </citation>
    <scope>NUCLEOTIDE SEQUENCE [LARGE SCALE GENOMIC DNA]</scope>
    <source>
        <strain evidence="2 3">CBS 43764</strain>
    </source>
</reference>
<proteinExistence type="predicted"/>
<dbReference type="GO" id="GO:0000329">
    <property type="term" value="C:fungal-type vacuole membrane"/>
    <property type="evidence" value="ECO:0007669"/>
    <property type="project" value="TreeGrafter"/>
</dbReference>
<dbReference type="AlphaFoldDB" id="A0A0D2AZ66"/>
<protein>
    <submittedName>
        <fullName evidence="2">Uncharacterized protein</fullName>
    </submittedName>
</protein>
<feature type="compositionally biased region" description="Low complexity" evidence="1">
    <location>
        <begin position="211"/>
        <end position="224"/>
    </location>
</feature>
<feature type="compositionally biased region" description="Basic residues" evidence="1">
    <location>
        <begin position="297"/>
        <end position="309"/>
    </location>
</feature>
<feature type="compositionally biased region" description="Polar residues" evidence="1">
    <location>
        <begin position="79"/>
        <end position="96"/>
    </location>
</feature>
<dbReference type="GeneID" id="27312672"/>
<keyword evidence="3" id="KW-1185">Reference proteome</keyword>
<dbReference type="EMBL" id="KN847541">
    <property type="protein sequence ID" value="KIW04429.1"/>
    <property type="molecule type" value="Genomic_DNA"/>
</dbReference>
<organism evidence="2 3">
    <name type="scientific">Verruconis gallopava</name>
    <dbReference type="NCBI Taxonomy" id="253628"/>
    <lineage>
        <taxon>Eukaryota</taxon>
        <taxon>Fungi</taxon>
        <taxon>Dikarya</taxon>
        <taxon>Ascomycota</taxon>
        <taxon>Pezizomycotina</taxon>
        <taxon>Dothideomycetes</taxon>
        <taxon>Pleosporomycetidae</taxon>
        <taxon>Venturiales</taxon>
        <taxon>Sympoventuriaceae</taxon>
        <taxon>Verruconis</taxon>
    </lineage>
</organism>
<dbReference type="OrthoDB" id="5430106at2759"/>
<feature type="compositionally biased region" description="Acidic residues" evidence="1">
    <location>
        <begin position="335"/>
        <end position="352"/>
    </location>
</feature>